<protein>
    <submittedName>
        <fullName evidence="4">Uncharacterized protein isoform X8</fullName>
    </submittedName>
</protein>
<proteinExistence type="predicted"/>
<feature type="compositionally biased region" description="Basic and acidic residues" evidence="1">
    <location>
        <begin position="63"/>
        <end position="133"/>
    </location>
</feature>
<dbReference type="InterPro" id="IPR008974">
    <property type="entry name" value="TRAF-like"/>
</dbReference>
<dbReference type="GeneID" id="121228312"/>
<keyword evidence="3" id="KW-1185">Reference proteome</keyword>
<dbReference type="RefSeq" id="XP_040967723.1">
    <property type="nucleotide sequence ID" value="XM_041111789.1"/>
</dbReference>
<dbReference type="Gene3D" id="2.60.210.10">
    <property type="entry name" value="Apoptosis, Tumor Necrosis Factor Receptor Associated Protein 2, Chain A"/>
    <property type="match status" value="2"/>
</dbReference>
<feature type="region of interest" description="Disordered" evidence="1">
    <location>
        <begin position="1"/>
        <end position="292"/>
    </location>
</feature>
<dbReference type="Pfam" id="PF22486">
    <property type="entry name" value="MATH_2"/>
    <property type="match status" value="2"/>
</dbReference>
<feature type="compositionally biased region" description="Acidic residues" evidence="1">
    <location>
        <begin position="50"/>
        <end position="61"/>
    </location>
</feature>
<accession>A0ABM3BKY7</accession>
<sequence>MPNSGFRGILFNRKIDTPERRKTPQKEISHEEEKDMEIEDESRDEKDIDVCSEDGPEEPSEEIIVHFEDQHQHKGEDAASSKDILGDKKGMAITGPEEKCNEESKSMTTGLEKKRDEEQKGTGSEEKRNEESKNTTTSLEGKRNEERKSTATGSEEKRNQELKSTTTSLEEKRNEESKRTRPEESKSKRSPFKEKHEDPMKDSKKKLHEESKETTTGLEEKRNDEQKGSEEKRNEEQKVTATDSKKKLNEESKETTTGLEEKRNEEQKGPEEKPKEESKDATASSEDKRNKKLKGRTTLWDKFKDAMEGKSDVGNKTLTRWRELPPRHYIVKIKSFWSLIKSLEKNKLKNYKSDEFEASGFTWHLLLYLSVEKESPHVSLGLEFVSSKKLDEEIKAVVIFFLHDQLNNRYLSIQDTDVKRFNGKNKELKLSQIVPPGCFENPLNGYLVKDECAFGVEVFVLKDESKTRASFRTLMKESKKVYTWNVNRLFLLETTRGVYSKPFTFRSNLEEVYKWRLHLYKGIDEMNNRYMSISLCLLQKGNQTEFPLGWKMHLEFKLSLTNRDVKKLSRSGKALFSVEDKAWGFPKFIELEGLRGCDDMKIEVEFIKMSMEIIDQKAKAMAKAKEESSP</sequence>
<gene>
    <name evidence="4" type="primary">LOC121228312</name>
</gene>
<name>A0ABM3BKY7_GOSHI</name>
<evidence type="ECO:0000256" key="1">
    <source>
        <dbReference type="SAM" id="MobiDB-lite"/>
    </source>
</evidence>
<evidence type="ECO:0000313" key="3">
    <source>
        <dbReference type="Proteomes" id="UP000818029"/>
    </source>
</evidence>
<dbReference type="PANTHER" id="PTHR46162:SF40">
    <property type="entry name" value="TRAF-LIKE FAMILY PROTEIN"/>
    <property type="match status" value="1"/>
</dbReference>
<feature type="domain" description="MATH" evidence="2">
    <location>
        <begin position="479"/>
        <end position="613"/>
    </location>
</feature>
<evidence type="ECO:0000313" key="4">
    <source>
        <dbReference type="RefSeq" id="XP_040967723.1"/>
    </source>
</evidence>
<dbReference type="SUPFAM" id="SSF49599">
    <property type="entry name" value="TRAF domain-like"/>
    <property type="match status" value="2"/>
</dbReference>
<feature type="compositionally biased region" description="Basic and acidic residues" evidence="1">
    <location>
        <begin position="13"/>
        <end position="33"/>
    </location>
</feature>
<evidence type="ECO:0000259" key="2">
    <source>
        <dbReference type="PROSITE" id="PS50144"/>
    </source>
</evidence>
<dbReference type="CDD" id="cd00121">
    <property type="entry name" value="MATH"/>
    <property type="match status" value="2"/>
</dbReference>
<dbReference type="InterPro" id="IPR002083">
    <property type="entry name" value="MATH/TRAF_dom"/>
</dbReference>
<feature type="compositionally biased region" description="Basic and acidic residues" evidence="1">
    <location>
        <begin position="140"/>
        <end position="161"/>
    </location>
</feature>
<reference evidence="3" key="1">
    <citation type="journal article" date="2020" name="Nat. Genet.">
        <title>Genomic diversifications of five Gossypium allopolyploid species and their impact on cotton improvement.</title>
        <authorList>
            <person name="Chen Z.J."/>
            <person name="Sreedasyam A."/>
            <person name="Ando A."/>
            <person name="Song Q."/>
            <person name="De Santiago L.M."/>
            <person name="Hulse-Kemp A.M."/>
            <person name="Ding M."/>
            <person name="Ye W."/>
            <person name="Kirkbride R.C."/>
            <person name="Jenkins J."/>
            <person name="Plott C."/>
            <person name="Lovell J."/>
            <person name="Lin Y.M."/>
            <person name="Vaughn R."/>
            <person name="Liu B."/>
            <person name="Simpson S."/>
            <person name="Scheffler B.E."/>
            <person name="Wen L."/>
            <person name="Saski C.A."/>
            <person name="Grover C.E."/>
            <person name="Hu G."/>
            <person name="Conover J.L."/>
            <person name="Carlson J.W."/>
            <person name="Shu S."/>
            <person name="Boston L.B."/>
            <person name="Williams M."/>
            <person name="Peterson D.G."/>
            <person name="McGee K."/>
            <person name="Jones D.C."/>
            <person name="Wendel J.F."/>
            <person name="Stelly D.M."/>
            <person name="Grimwood J."/>
            <person name="Schmutz J."/>
        </authorList>
    </citation>
    <scope>NUCLEOTIDE SEQUENCE [LARGE SCALE GENOMIC DNA]</scope>
    <source>
        <strain evidence="3">cv. TM-1</strain>
    </source>
</reference>
<feature type="domain" description="MATH" evidence="2">
    <location>
        <begin position="326"/>
        <end position="458"/>
    </location>
</feature>
<dbReference type="PROSITE" id="PS50144">
    <property type="entry name" value="MATH"/>
    <property type="match status" value="2"/>
</dbReference>
<reference evidence="4" key="2">
    <citation type="submission" date="2025-08" db="UniProtKB">
        <authorList>
            <consortium name="RefSeq"/>
        </authorList>
    </citation>
    <scope>IDENTIFICATION</scope>
</reference>
<dbReference type="Proteomes" id="UP000818029">
    <property type="component" value="Chromosome A04"/>
</dbReference>
<feature type="compositionally biased region" description="Basic and acidic residues" evidence="1">
    <location>
        <begin position="169"/>
        <end position="289"/>
    </location>
</feature>
<organism evidence="3 4">
    <name type="scientific">Gossypium hirsutum</name>
    <name type="common">Upland cotton</name>
    <name type="synonym">Gossypium mexicanum</name>
    <dbReference type="NCBI Taxonomy" id="3635"/>
    <lineage>
        <taxon>Eukaryota</taxon>
        <taxon>Viridiplantae</taxon>
        <taxon>Streptophyta</taxon>
        <taxon>Embryophyta</taxon>
        <taxon>Tracheophyta</taxon>
        <taxon>Spermatophyta</taxon>
        <taxon>Magnoliopsida</taxon>
        <taxon>eudicotyledons</taxon>
        <taxon>Gunneridae</taxon>
        <taxon>Pentapetalae</taxon>
        <taxon>rosids</taxon>
        <taxon>malvids</taxon>
        <taxon>Malvales</taxon>
        <taxon>Malvaceae</taxon>
        <taxon>Malvoideae</taxon>
        <taxon>Gossypium</taxon>
    </lineage>
</organism>
<dbReference type="PANTHER" id="PTHR46162">
    <property type="entry name" value="TRAF-LIKE FAMILY PROTEIN"/>
    <property type="match status" value="1"/>
</dbReference>